<dbReference type="PANTHER" id="PTHR30244:SF36">
    <property type="entry name" value="3-OXO-GLUCOSE-6-PHOSPHATE:GLUTAMATE AMINOTRANSFERASE"/>
    <property type="match status" value="1"/>
</dbReference>
<dbReference type="InterPro" id="IPR015422">
    <property type="entry name" value="PyrdxlP-dep_Trfase_small"/>
</dbReference>
<evidence type="ECO:0000256" key="3">
    <source>
        <dbReference type="RuleBase" id="RU004508"/>
    </source>
</evidence>
<dbReference type="InterPro" id="IPR015421">
    <property type="entry name" value="PyrdxlP-dep_Trfase_major"/>
</dbReference>
<gene>
    <name evidence="4" type="ORF">ABDB84_04280</name>
</gene>
<dbReference type="Gene3D" id="3.90.1150.10">
    <property type="entry name" value="Aspartate Aminotransferase, domain 1"/>
    <property type="match status" value="1"/>
</dbReference>
<keyword evidence="5" id="KW-1185">Reference proteome</keyword>
<keyword evidence="1 3" id="KW-0663">Pyridoxal phosphate</keyword>
<dbReference type="PIRSF" id="PIRSF000390">
    <property type="entry name" value="PLP_StrS"/>
    <property type="match status" value="1"/>
</dbReference>
<reference evidence="4 5" key="1">
    <citation type="journal article" date="2018" name="Int. J. Syst. Evol. Microbiol.">
        <title>Uliginosibacterium sediminicola sp. nov., isolated from freshwater sediment.</title>
        <authorList>
            <person name="Hwang W.M."/>
            <person name="Kim S.M."/>
            <person name="Kang K."/>
            <person name="Ahn T.Y."/>
        </authorList>
    </citation>
    <scope>NUCLEOTIDE SEQUENCE [LARGE SCALE GENOMIC DNA]</scope>
    <source>
        <strain evidence="4 5">M1-21</strain>
    </source>
</reference>
<evidence type="ECO:0000256" key="1">
    <source>
        <dbReference type="ARBA" id="ARBA00022898"/>
    </source>
</evidence>
<accession>A0ABU9YVE1</accession>
<dbReference type="InterPro" id="IPR015424">
    <property type="entry name" value="PyrdxlP-dep_Trfase"/>
</dbReference>
<keyword evidence="4" id="KW-0808">Transferase</keyword>
<evidence type="ECO:0000313" key="5">
    <source>
        <dbReference type="Proteomes" id="UP001410394"/>
    </source>
</evidence>
<dbReference type="InterPro" id="IPR000653">
    <property type="entry name" value="DegT/StrS_aminotransferase"/>
</dbReference>
<proteinExistence type="inferred from homology"/>
<name>A0ABU9YVE1_9RHOO</name>
<dbReference type="EC" id="2.6.1.-" evidence="4"/>
<protein>
    <submittedName>
        <fullName evidence="4">DegT/DnrJ/EryC1/StrS family aminotransferase</fullName>
        <ecNumber evidence="4">2.6.1.-</ecNumber>
    </submittedName>
</protein>
<evidence type="ECO:0000313" key="4">
    <source>
        <dbReference type="EMBL" id="MEN3067686.1"/>
    </source>
</evidence>
<dbReference type="Pfam" id="PF01041">
    <property type="entry name" value="DegT_DnrJ_EryC1"/>
    <property type="match status" value="1"/>
</dbReference>
<comment type="similarity">
    <text evidence="2 3">Belongs to the DegT/DnrJ/EryC1 family.</text>
</comment>
<comment type="caution">
    <text evidence="4">The sequence shown here is derived from an EMBL/GenBank/DDBJ whole genome shotgun (WGS) entry which is preliminary data.</text>
</comment>
<dbReference type="SUPFAM" id="SSF53383">
    <property type="entry name" value="PLP-dependent transferases"/>
    <property type="match status" value="1"/>
</dbReference>
<dbReference type="RefSeq" id="WP_345918455.1">
    <property type="nucleotide sequence ID" value="NZ_JBDIVE010000002.1"/>
</dbReference>
<dbReference type="CDD" id="cd00616">
    <property type="entry name" value="AHBA_syn"/>
    <property type="match status" value="1"/>
</dbReference>
<dbReference type="Proteomes" id="UP001410394">
    <property type="component" value="Unassembled WGS sequence"/>
</dbReference>
<keyword evidence="4" id="KW-0032">Aminotransferase</keyword>
<dbReference type="GO" id="GO:0008483">
    <property type="term" value="F:transaminase activity"/>
    <property type="evidence" value="ECO:0007669"/>
    <property type="project" value="UniProtKB-KW"/>
</dbReference>
<dbReference type="Gene3D" id="3.40.640.10">
    <property type="entry name" value="Type I PLP-dependent aspartate aminotransferase-like (Major domain)"/>
    <property type="match status" value="1"/>
</dbReference>
<organism evidence="4 5">
    <name type="scientific">Uliginosibacterium sediminicola</name>
    <dbReference type="NCBI Taxonomy" id="2024550"/>
    <lineage>
        <taxon>Bacteria</taxon>
        <taxon>Pseudomonadati</taxon>
        <taxon>Pseudomonadota</taxon>
        <taxon>Betaproteobacteria</taxon>
        <taxon>Rhodocyclales</taxon>
        <taxon>Zoogloeaceae</taxon>
        <taxon>Uliginosibacterium</taxon>
    </lineage>
</organism>
<dbReference type="EMBL" id="JBDIVE010000002">
    <property type="protein sequence ID" value="MEN3067686.1"/>
    <property type="molecule type" value="Genomic_DNA"/>
</dbReference>
<evidence type="ECO:0000256" key="2">
    <source>
        <dbReference type="ARBA" id="ARBA00037999"/>
    </source>
</evidence>
<dbReference type="PANTHER" id="PTHR30244">
    <property type="entry name" value="TRANSAMINASE"/>
    <property type="match status" value="1"/>
</dbReference>
<sequence length="366" mass="39752">MTVSFMDLHASQAPIADELRAAFDRVLDRGNFILGEELAAFEQEFAGYCDSAHCIGVGNGLDALHLILAGMGIGAGDEVIVPAHTFIATWLAVSQTGAQPVPVEPDETSFNIDPARVAEAITPRTRAIIAVHLYGQPADMDSLRAIADRHGLYLIEDAAQAHGARYKGERVGSLGDAAAFSFYPAKNLGALGDGGAVTTQDAKLAQNIRRLRNYGSDQKYVHLVKGCNSRLDELQAALLRIKLRNLDTLNAQRRTLAQQYCRALADLPGIQLPQLNAASEAVWHLFVIRCTQRQELARLLAEQGIATQIHYPQPPHLQAAYGEQSWPALPLTEQLSGEILSLPMWPGLDPQPVIDALRQCTASLTR</sequence>